<sequence>MEAAEGGATSPLADDRAAGEEDGDVAGAEVSAVGVVLAAGSVSGGPAMLPIRKSPSKMLAVTTTQRRFQNGVAGAGCGSGGSCGMSMVSFIGTPP</sequence>
<dbReference type="AlphaFoldDB" id="A0A7K3VWG1"/>
<proteinExistence type="predicted"/>
<evidence type="ECO:0000256" key="1">
    <source>
        <dbReference type="SAM" id="MobiDB-lite"/>
    </source>
</evidence>
<dbReference type="Proteomes" id="UP000470246">
    <property type="component" value="Unassembled WGS sequence"/>
</dbReference>
<gene>
    <name evidence="2" type="ORF">GCU56_03755</name>
</gene>
<reference evidence="2 3" key="1">
    <citation type="submission" date="2020-02" db="EMBL/GenBank/DDBJ databases">
        <title>Geodermatophilus sabuli CPCC 205279 I12A-02694.</title>
        <authorList>
            <person name="Jiang Z."/>
        </authorList>
    </citation>
    <scope>NUCLEOTIDE SEQUENCE [LARGE SCALE GENOMIC DNA]</scope>
    <source>
        <strain evidence="2 3">I12A-02694</strain>
    </source>
</reference>
<dbReference type="RefSeq" id="WP_163480163.1">
    <property type="nucleotide sequence ID" value="NZ_JAAGWF010000005.1"/>
</dbReference>
<protein>
    <submittedName>
        <fullName evidence="2">Uncharacterized protein</fullName>
    </submittedName>
</protein>
<evidence type="ECO:0000313" key="2">
    <source>
        <dbReference type="EMBL" id="NEK56986.1"/>
    </source>
</evidence>
<name>A0A7K3VWG1_9ACTN</name>
<feature type="region of interest" description="Disordered" evidence="1">
    <location>
        <begin position="1"/>
        <end position="25"/>
    </location>
</feature>
<accession>A0A7K3VWG1</accession>
<dbReference type="EMBL" id="JAAGWF010000005">
    <property type="protein sequence ID" value="NEK56986.1"/>
    <property type="molecule type" value="Genomic_DNA"/>
</dbReference>
<evidence type="ECO:0000313" key="3">
    <source>
        <dbReference type="Proteomes" id="UP000470246"/>
    </source>
</evidence>
<organism evidence="2 3">
    <name type="scientific">Geodermatophilus sabuli</name>
    <dbReference type="NCBI Taxonomy" id="1564158"/>
    <lineage>
        <taxon>Bacteria</taxon>
        <taxon>Bacillati</taxon>
        <taxon>Actinomycetota</taxon>
        <taxon>Actinomycetes</taxon>
        <taxon>Geodermatophilales</taxon>
        <taxon>Geodermatophilaceae</taxon>
        <taxon>Geodermatophilus</taxon>
    </lineage>
</organism>
<keyword evidence="3" id="KW-1185">Reference proteome</keyword>
<comment type="caution">
    <text evidence="2">The sequence shown here is derived from an EMBL/GenBank/DDBJ whole genome shotgun (WGS) entry which is preliminary data.</text>
</comment>